<gene>
    <name evidence="2" type="ORF">STAS_14682</name>
</gene>
<keyword evidence="2" id="KW-0347">Helicase</keyword>
<keyword evidence="2" id="KW-0067">ATP-binding</keyword>
<reference evidence="3" key="1">
    <citation type="journal article" date="2019" name="Curr. Biol.">
        <title>Genome Sequence of Striga asiatica Provides Insight into the Evolution of Plant Parasitism.</title>
        <authorList>
            <person name="Yoshida S."/>
            <person name="Kim S."/>
            <person name="Wafula E.K."/>
            <person name="Tanskanen J."/>
            <person name="Kim Y.M."/>
            <person name="Honaas L."/>
            <person name="Yang Z."/>
            <person name="Spallek T."/>
            <person name="Conn C.E."/>
            <person name="Ichihashi Y."/>
            <person name="Cheong K."/>
            <person name="Cui S."/>
            <person name="Der J.P."/>
            <person name="Gundlach H."/>
            <person name="Jiao Y."/>
            <person name="Hori C."/>
            <person name="Ishida J.K."/>
            <person name="Kasahara H."/>
            <person name="Kiba T."/>
            <person name="Kim M.S."/>
            <person name="Koo N."/>
            <person name="Laohavisit A."/>
            <person name="Lee Y.H."/>
            <person name="Lumba S."/>
            <person name="McCourt P."/>
            <person name="Mortimer J.C."/>
            <person name="Mutuku J.M."/>
            <person name="Nomura T."/>
            <person name="Sasaki-Sekimoto Y."/>
            <person name="Seto Y."/>
            <person name="Wang Y."/>
            <person name="Wakatake T."/>
            <person name="Sakakibara H."/>
            <person name="Demura T."/>
            <person name="Yamaguchi S."/>
            <person name="Yoneyama K."/>
            <person name="Manabe R.I."/>
            <person name="Nelson D.C."/>
            <person name="Schulman A.H."/>
            <person name="Timko M.P."/>
            <person name="dePamphilis C.W."/>
            <person name="Choi D."/>
            <person name="Shirasu K."/>
        </authorList>
    </citation>
    <scope>NUCLEOTIDE SEQUENCE [LARGE SCALE GENOMIC DNA]</scope>
    <source>
        <strain evidence="3">cv. UVA1</strain>
    </source>
</reference>
<dbReference type="Proteomes" id="UP000325081">
    <property type="component" value="Unassembled WGS sequence"/>
</dbReference>
<keyword evidence="3" id="KW-1185">Reference proteome</keyword>
<name>A0A5A7PZL8_STRAF</name>
<sequence>MIQGFPEFGIRSDPESGSEDYSSSPIILIAQQGNKSPISGQHHMEELLCYDPKKLCNIETCPPLLQLLFVSVSQNYSIGAVSDNHTSSFSKRLSGHSDCGIDPLTFPHRPLTASYEPIGETLLA</sequence>
<proteinExistence type="predicted"/>
<dbReference type="AlphaFoldDB" id="A0A5A7PZL8"/>
<keyword evidence="2" id="KW-0378">Hydrolase</keyword>
<dbReference type="EMBL" id="BKCP01005461">
    <property type="protein sequence ID" value="GER38214.1"/>
    <property type="molecule type" value="Genomic_DNA"/>
</dbReference>
<comment type="caution">
    <text evidence="2">The sequence shown here is derived from an EMBL/GenBank/DDBJ whole genome shotgun (WGS) entry which is preliminary data.</text>
</comment>
<feature type="region of interest" description="Disordered" evidence="1">
    <location>
        <begin position="1"/>
        <end position="22"/>
    </location>
</feature>
<accession>A0A5A7PZL8</accession>
<protein>
    <submittedName>
        <fullName evidence="2">ATP-dependent DNA helicase II subunit 2</fullName>
    </submittedName>
</protein>
<evidence type="ECO:0000313" key="3">
    <source>
        <dbReference type="Proteomes" id="UP000325081"/>
    </source>
</evidence>
<evidence type="ECO:0000256" key="1">
    <source>
        <dbReference type="SAM" id="MobiDB-lite"/>
    </source>
</evidence>
<organism evidence="2 3">
    <name type="scientific">Striga asiatica</name>
    <name type="common">Asiatic witchweed</name>
    <name type="synonym">Buchnera asiatica</name>
    <dbReference type="NCBI Taxonomy" id="4170"/>
    <lineage>
        <taxon>Eukaryota</taxon>
        <taxon>Viridiplantae</taxon>
        <taxon>Streptophyta</taxon>
        <taxon>Embryophyta</taxon>
        <taxon>Tracheophyta</taxon>
        <taxon>Spermatophyta</taxon>
        <taxon>Magnoliopsida</taxon>
        <taxon>eudicotyledons</taxon>
        <taxon>Gunneridae</taxon>
        <taxon>Pentapetalae</taxon>
        <taxon>asterids</taxon>
        <taxon>lamiids</taxon>
        <taxon>Lamiales</taxon>
        <taxon>Orobanchaceae</taxon>
        <taxon>Buchnereae</taxon>
        <taxon>Striga</taxon>
    </lineage>
</organism>
<evidence type="ECO:0000313" key="2">
    <source>
        <dbReference type="EMBL" id="GER38214.1"/>
    </source>
</evidence>
<keyword evidence="2" id="KW-0547">Nucleotide-binding</keyword>
<dbReference type="GO" id="GO:0004386">
    <property type="term" value="F:helicase activity"/>
    <property type="evidence" value="ECO:0007669"/>
    <property type="project" value="UniProtKB-KW"/>
</dbReference>